<dbReference type="PANTHER" id="PTHR34818:SF1">
    <property type="entry name" value="PROTEIN BLI-3"/>
    <property type="match status" value="1"/>
</dbReference>
<reference evidence="2 3" key="1">
    <citation type="submission" date="2023-02" db="EMBL/GenBank/DDBJ databases">
        <title>Genome sequence of Sphingobacterium sp. KACC 22765.</title>
        <authorList>
            <person name="Kim S."/>
            <person name="Heo J."/>
            <person name="Kwon S.-W."/>
        </authorList>
    </citation>
    <scope>NUCLEOTIDE SEQUENCE [LARGE SCALE GENOMIC DNA]</scope>
    <source>
        <strain evidence="2 3">KACC 22765</strain>
    </source>
</reference>
<dbReference type="InterPro" id="IPR052917">
    <property type="entry name" value="Stress-Dev_Protein"/>
</dbReference>
<dbReference type="EMBL" id="CP117880">
    <property type="protein sequence ID" value="WDF70336.1"/>
    <property type="molecule type" value="Genomic_DNA"/>
</dbReference>
<proteinExistence type="predicted"/>
<dbReference type="InterPro" id="IPR012349">
    <property type="entry name" value="Split_barrel_FMN-bd"/>
</dbReference>
<evidence type="ECO:0000313" key="2">
    <source>
        <dbReference type="EMBL" id="WDF70336.1"/>
    </source>
</evidence>
<feature type="domain" description="General stress protein FMN-binding split barrel" evidence="1">
    <location>
        <begin position="13"/>
        <end position="159"/>
    </location>
</feature>
<evidence type="ECO:0000259" key="1">
    <source>
        <dbReference type="Pfam" id="PF16242"/>
    </source>
</evidence>
<protein>
    <submittedName>
        <fullName evidence="2">Pyridoxamine 5'-phosphate oxidase family protein</fullName>
    </submittedName>
</protein>
<dbReference type="SUPFAM" id="SSF50475">
    <property type="entry name" value="FMN-binding split barrel"/>
    <property type="match status" value="1"/>
</dbReference>
<keyword evidence="3" id="KW-1185">Reference proteome</keyword>
<evidence type="ECO:0000313" key="3">
    <source>
        <dbReference type="Proteomes" id="UP001221558"/>
    </source>
</evidence>
<dbReference type="RefSeq" id="WP_274269045.1">
    <property type="nucleotide sequence ID" value="NZ_CP117880.1"/>
</dbReference>
<dbReference type="InterPro" id="IPR038725">
    <property type="entry name" value="YdaG_split_barrel_FMN-bd"/>
</dbReference>
<dbReference type="Proteomes" id="UP001221558">
    <property type="component" value="Chromosome"/>
</dbReference>
<name>A0ABY7WL62_9SPHI</name>
<dbReference type="Pfam" id="PF16242">
    <property type="entry name" value="Pyrid_ox_like"/>
    <property type="match status" value="1"/>
</dbReference>
<accession>A0ABY7WL62</accession>
<gene>
    <name evidence="2" type="ORF">PQ465_08135</name>
</gene>
<dbReference type="Gene3D" id="2.30.110.10">
    <property type="entry name" value="Electron Transport, Fmn-binding Protein, Chain A"/>
    <property type="match status" value="1"/>
</dbReference>
<organism evidence="2 3">
    <name type="scientific">Sphingobacterium oryzagri</name>
    <dbReference type="NCBI Taxonomy" id="3025669"/>
    <lineage>
        <taxon>Bacteria</taxon>
        <taxon>Pseudomonadati</taxon>
        <taxon>Bacteroidota</taxon>
        <taxon>Sphingobacteriia</taxon>
        <taxon>Sphingobacteriales</taxon>
        <taxon>Sphingobacteriaceae</taxon>
        <taxon>Sphingobacterium</taxon>
    </lineage>
</organism>
<dbReference type="PANTHER" id="PTHR34818">
    <property type="entry name" value="PROTEIN BLI-3"/>
    <property type="match status" value="1"/>
</dbReference>
<sequence>MESNREENLTGNDALAKIREIVDEAKTCFFCTDIKTGIPMSVRPMTVLQVDDAGYLWFMTAERTKKDDEVAENPFVHIMLQSGKRSGFLNLYGIAEEQDNQAKIDELWNPSLEIWFEGPNDPQIVLIRVEVLEGHYWDNKHSAPVAAFKGLKSLITGKDDLDSVHGDITI</sequence>